<dbReference type="EMBL" id="AVOT02036597">
    <property type="protein sequence ID" value="MBW0531132.1"/>
    <property type="molecule type" value="Genomic_DNA"/>
</dbReference>
<feature type="compositionally biased region" description="Basic and acidic residues" evidence="1">
    <location>
        <begin position="75"/>
        <end position="93"/>
    </location>
</feature>
<evidence type="ECO:0000313" key="2">
    <source>
        <dbReference type="EMBL" id="MBW0531132.1"/>
    </source>
</evidence>
<dbReference type="Proteomes" id="UP000765509">
    <property type="component" value="Unassembled WGS sequence"/>
</dbReference>
<protein>
    <submittedName>
        <fullName evidence="2">Uncharacterized protein</fullName>
    </submittedName>
</protein>
<comment type="caution">
    <text evidence="2">The sequence shown here is derived from an EMBL/GenBank/DDBJ whole genome shotgun (WGS) entry which is preliminary data.</text>
</comment>
<sequence length="289" mass="33136">MKIHKKCGGELEHALRSRCIEPYFTEEYINGIEDIVKRTKIGRNWKKLESKSPNKQFIKEDEPRETLKPNTYNDNEQRKFHKCGEDHNDKEKESDSEEETEESETSESDEMNIVNAQINNIDLISEVMDVNSNLPQVRTSDGSPTNIKDDRLYRATTEKGMGYKAGKSSISIFMVGNQEEKVNLDIGAYFTCVGKRYLKAIVPDWEEKPIPIKAVKFSSASESMKPLGIIDITLIFPHPSQCIRLKVESVVMDNCTSNDFILVNDYLSIYGIDISNQKDRYFTIGDNKR</sequence>
<accession>A0A9Q3I8P4</accession>
<feature type="compositionally biased region" description="Basic and acidic residues" evidence="1">
    <location>
        <begin position="50"/>
        <end position="67"/>
    </location>
</feature>
<organism evidence="2 3">
    <name type="scientific">Austropuccinia psidii MF-1</name>
    <dbReference type="NCBI Taxonomy" id="1389203"/>
    <lineage>
        <taxon>Eukaryota</taxon>
        <taxon>Fungi</taxon>
        <taxon>Dikarya</taxon>
        <taxon>Basidiomycota</taxon>
        <taxon>Pucciniomycotina</taxon>
        <taxon>Pucciniomycetes</taxon>
        <taxon>Pucciniales</taxon>
        <taxon>Sphaerophragmiaceae</taxon>
        <taxon>Austropuccinia</taxon>
    </lineage>
</organism>
<evidence type="ECO:0000256" key="1">
    <source>
        <dbReference type="SAM" id="MobiDB-lite"/>
    </source>
</evidence>
<gene>
    <name evidence="2" type="ORF">O181_070847</name>
</gene>
<keyword evidence="3" id="KW-1185">Reference proteome</keyword>
<name>A0A9Q3I8P4_9BASI</name>
<evidence type="ECO:0000313" key="3">
    <source>
        <dbReference type="Proteomes" id="UP000765509"/>
    </source>
</evidence>
<dbReference type="AlphaFoldDB" id="A0A9Q3I8P4"/>
<reference evidence="2" key="1">
    <citation type="submission" date="2021-03" db="EMBL/GenBank/DDBJ databases">
        <title>Draft genome sequence of rust myrtle Austropuccinia psidii MF-1, a brazilian biotype.</title>
        <authorList>
            <person name="Quecine M.C."/>
            <person name="Pachon D.M.R."/>
            <person name="Bonatelli M.L."/>
            <person name="Correr F.H."/>
            <person name="Franceschini L.M."/>
            <person name="Leite T.F."/>
            <person name="Margarido G.R.A."/>
            <person name="Almeida C.A."/>
            <person name="Ferrarezi J.A."/>
            <person name="Labate C.A."/>
        </authorList>
    </citation>
    <scope>NUCLEOTIDE SEQUENCE</scope>
    <source>
        <strain evidence="2">MF-1</strain>
    </source>
</reference>
<proteinExistence type="predicted"/>
<feature type="compositionally biased region" description="Acidic residues" evidence="1">
    <location>
        <begin position="94"/>
        <end position="110"/>
    </location>
</feature>
<feature type="region of interest" description="Disordered" evidence="1">
    <location>
        <begin position="50"/>
        <end position="110"/>
    </location>
</feature>